<dbReference type="EMBL" id="JAUSTY010000006">
    <property type="protein sequence ID" value="MDQ0165944.1"/>
    <property type="molecule type" value="Genomic_DNA"/>
</dbReference>
<dbReference type="Gene3D" id="3.10.180.10">
    <property type="entry name" value="2,3-Dihydroxybiphenyl 1,2-Dioxygenase, domain 1"/>
    <property type="match status" value="1"/>
</dbReference>
<reference evidence="1 2" key="1">
    <citation type="submission" date="2023-07" db="EMBL/GenBank/DDBJ databases">
        <title>Genomic Encyclopedia of Type Strains, Phase IV (KMG-IV): sequencing the most valuable type-strain genomes for metagenomic binning, comparative biology and taxonomic classification.</title>
        <authorList>
            <person name="Goeker M."/>
        </authorList>
    </citation>
    <scope>NUCLEOTIDE SEQUENCE [LARGE SCALE GENOMIC DNA]</scope>
    <source>
        <strain evidence="1 2">DSM 12751</strain>
    </source>
</reference>
<dbReference type="Proteomes" id="UP001235840">
    <property type="component" value="Unassembled WGS sequence"/>
</dbReference>
<dbReference type="InterPro" id="IPR029068">
    <property type="entry name" value="Glyas_Bleomycin-R_OHBP_Dase"/>
</dbReference>
<protein>
    <submittedName>
        <fullName evidence="1">PhnB protein</fullName>
    </submittedName>
</protein>
<keyword evidence="2" id="KW-1185">Reference proteome</keyword>
<dbReference type="PANTHER" id="PTHR33990:SF4">
    <property type="entry name" value="PHNB-LIKE DOMAIN-CONTAINING PROTEIN"/>
    <property type="match status" value="1"/>
</dbReference>
<evidence type="ECO:0000313" key="2">
    <source>
        <dbReference type="Proteomes" id="UP001235840"/>
    </source>
</evidence>
<organism evidence="1 2">
    <name type="scientific">Caldalkalibacillus horti</name>
    <dbReference type="NCBI Taxonomy" id="77523"/>
    <lineage>
        <taxon>Bacteria</taxon>
        <taxon>Bacillati</taxon>
        <taxon>Bacillota</taxon>
        <taxon>Bacilli</taxon>
        <taxon>Bacillales</taxon>
        <taxon>Bacillaceae</taxon>
        <taxon>Caldalkalibacillus</taxon>
    </lineage>
</organism>
<gene>
    <name evidence="1" type="ORF">J2S11_001845</name>
</gene>
<accession>A0ABT9VYA0</accession>
<comment type="caution">
    <text evidence="1">The sequence shown here is derived from an EMBL/GenBank/DDBJ whole genome shotgun (WGS) entry which is preliminary data.</text>
</comment>
<proteinExistence type="predicted"/>
<evidence type="ECO:0000313" key="1">
    <source>
        <dbReference type="EMBL" id="MDQ0165944.1"/>
    </source>
</evidence>
<sequence length="128" mass="14671">MNVEVVPFLSMNGQAAEAIAFYEKHLGAMVLFKKNYKEMKEMDPQFSYKEGQDDYITHSVLEIGSNKIMIAEEEIDTTRPWQLGNSSSLCIQSKEYEVIEAIYHNLKEQEHVIVLSRLEKILSAQATP</sequence>
<name>A0ABT9VYA0_9BACI</name>
<dbReference type="SUPFAM" id="SSF54593">
    <property type="entry name" value="Glyoxalase/Bleomycin resistance protein/Dihydroxybiphenyl dioxygenase"/>
    <property type="match status" value="1"/>
</dbReference>
<dbReference type="PANTHER" id="PTHR33990">
    <property type="entry name" value="PROTEIN YJDN-RELATED"/>
    <property type="match status" value="1"/>
</dbReference>